<evidence type="ECO:0000256" key="1">
    <source>
        <dbReference type="SAM" id="MobiDB-lite"/>
    </source>
</evidence>
<feature type="region of interest" description="Disordered" evidence="1">
    <location>
        <begin position="1"/>
        <end position="41"/>
    </location>
</feature>
<keyword evidence="3" id="KW-1185">Reference proteome</keyword>
<accession>A0AAV7UFU6</accession>
<gene>
    <name evidence="2" type="ORF">NDU88_004207</name>
</gene>
<protein>
    <submittedName>
        <fullName evidence="2">Uncharacterized protein</fullName>
    </submittedName>
</protein>
<reference evidence="2" key="1">
    <citation type="journal article" date="2022" name="bioRxiv">
        <title>Sequencing and chromosome-scale assembly of the giantPleurodeles waltlgenome.</title>
        <authorList>
            <person name="Brown T."/>
            <person name="Elewa A."/>
            <person name="Iarovenko S."/>
            <person name="Subramanian E."/>
            <person name="Araus A.J."/>
            <person name="Petzold A."/>
            <person name="Susuki M."/>
            <person name="Suzuki K.-i.T."/>
            <person name="Hayashi T."/>
            <person name="Toyoda A."/>
            <person name="Oliveira C."/>
            <person name="Osipova E."/>
            <person name="Leigh N.D."/>
            <person name="Simon A."/>
            <person name="Yun M.H."/>
        </authorList>
    </citation>
    <scope>NUCLEOTIDE SEQUENCE</scope>
    <source>
        <strain evidence="2">20211129_DDA</strain>
        <tissue evidence="2">Liver</tissue>
    </source>
</reference>
<evidence type="ECO:0000313" key="3">
    <source>
        <dbReference type="Proteomes" id="UP001066276"/>
    </source>
</evidence>
<evidence type="ECO:0000313" key="2">
    <source>
        <dbReference type="EMBL" id="KAJ1187431.1"/>
    </source>
</evidence>
<organism evidence="2 3">
    <name type="scientific">Pleurodeles waltl</name>
    <name type="common">Iberian ribbed newt</name>
    <dbReference type="NCBI Taxonomy" id="8319"/>
    <lineage>
        <taxon>Eukaryota</taxon>
        <taxon>Metazoa</taxon>
        <taxon>Chordata</taxon>
        <taxon>Craniata</taxon>
        <taxon>Vertebrata</taxon>
        <taxon>Euteleostomi</taxon>
        <taxon>Amphibia</taxon>
        <taxon>Batrachia</taxon>
        <taxon>Caudata</taxon>
        <taxon>Salamandroidea</taxon>
        <taxon>Salamandridae</taxon>
        <taxon>Pleurodelinae</taxon>
        <taxon>Pleurodeles</taxon>
    </lineage>
</organism>
<dbReference type="Proteomes" id="UP001066276">
    <property type="component" value="Chromosome 3_1"/>
</dbReference>
<sequence>MPTMTKDKNATGAEQCTMDKYTQPNGPTLPTAPEDQLPSTPDNVTLLAPIMQSRNMLNALGSDVALLSMIFIVQSNGGGDKGLGCSGYGNHLAEEGNYAGGGDQGLALRVEDFEGRVHRNNLRFVGFPQGCEDQLVDTLLTLWLCSAVPAEALSYCFMVKQAHRALVRKPTQGSVLDQ</sequence>
<proteinExistence type="predicted"/>
<name>A0AAV7UFU6_PLEWA</name>
<dbReference type="AlphaFoldDB" id="A0AAV7UFU6"/>
<comment type="caution">
    <text evidence="2">The sequence shown here is derived from an EMBL/GenBank/DDBJ whole genome shotgun (WGS) entry which is preliminary data.</text>
</comment>
<dbReference type="EMBL" id="JANPWB010000005">
    <property type="protein sequence ID" value="KAJ1187431.1"/>
    <property type="molecule type" value="Genomic_DNA"/>
</dbReference>